<dbReference type="EMBL" id="BSEV01000011">
    <property type="protein sequence ID" value="GLK11328.1"/>
    <property type="molecule type" value="Genomic_DNA"/>
</dbReference>
<dbReference type="InterPro" id="IPR000412">
    <property type="entry name" value="ABC_2_transport"/>
</dbReference>
<dbReference type="PANTHER" id="PTHR43229:SF2">
    <property type="entry name" value="NODULATION PROTEIN J"/>
    <property type="match status" value="1"/>
</dbReference>
<reference evidence="9" key="2">
    <citation type="submission" date="2023-01" db="EMBL/GenBank/DDBJ databases">
        <authorList>
            <person name="Sun Q."/>
            <person name="Evtushenko L."/>
        </authorList>
    </citation>
    <scope>NUCLEOTIDE SEQUENCE</scope>
    <source>
        <strain evidence="9">VKM Ac-2007</strain>
    </source>
</reference>
<evidence type="ECO:0000256" key="7">
    <source>
        <dbReference type="SAM" id="MobiDB-lite"/>
    </source>
</evidence>
<dbReference type="InterPro" id="IPR047817">
    <property type="entry name" value="ABC2_TM_bact-type"/>
</dbReference>
<sequence length="267" mass="28724">MSHDLRDAEAHEPAVSHDLRGQPPHRQLVDLLLIQLSNYRWSWRGMVVTGVCAPLMSTVGLGLVVKQSAQANLLYVLTGSIVLSLMFQNQNNVAGNFAFMKAVGTLDFFATLPIYRHIVIVATVLAFFVLSIPSLLVTVIFGSFFLDVPLHVSPLAVVVVPLCVMPMAGIGALIGVLARTQAEAGSTSLLVSIALLFAGPVILPPDTLPDWLLAVSRVSPSSYAASAIRQVGFGPVTGQLWVDVGVLATLTLVVLWTVGRKIQWHER</sequence>
<feature type="compositionally biased region" description="Basic and acidic residues" evidence="7">
    <location>
        <begin position="1"/>
        <end position="20"/>
    </location>
</feature>
<comment type="caution">
    <text evidence="6">Lacks conserved residue(s) required for the propagation of feature annotation.</text>
</comment>
<feature type="transmembrane region" description="Helical" evidence="6">
    <location>
        <begin position="41"/>
        <end position="64"/>
    </location>
</feature>
<evidence type="ECO:0000313" key="10">
    <source>
        <dbReference type="Proteomes" id="UP001143474"/>
    </source>
</evidence>
<dbReference type="AlphaFoldDB" id="A0A9W6I445"/>
<keyword evidence="3 6" id="KW-1133">Transmembrane helix</keyword>
<dbReference type="RefSeq" id="WP_271219714.1">
    <property type="nucleotide sequence ID" value="NZ_BAAAVD010000049.1"/>
</dbReference>
<dbReference type="InterPro" id="IPR051784">
    <property type="entry name" value="Nod_factor_ABC_transporter"/>
</dbReference>
<dbReference type="Pfam" id="PF01061">
    <property type="entry name" value="ABC2_membrane"/>
    <property type="match status" value="1"/>
</dbReference>
<dbReference type="GO" id="GO:0046677">
    <property type="term" value="P:response to antibiotic"/>
    <property type="evidence" value="ECO:0007669"/>
    <property type="project" value="UniProtKB-KW"/>
</dbReference>
<feature type="transmembrane region" description="Helical" evidence="6">
    <location>
        <begin position="152"/>
        <end position="177"/>
    </location>
</feature>
<feature type="region of interest" description="Disordered" evidence="7">
    <location>
        <begin position="1"/>
        <end position="21"/>
    </location>
</feature>
<evidence type="ECO:0000256" key="4">
    <source>
        <dbReference type="ARBA" id="ARBA00023136"/>
    </source>
</evidence>
<dbReference type="GO" id="GO:0043190">
    <property type="term" value="C:ATP-binding cassette (ABC) transporter complex"/>
    <property type="evidence" value="ECO:0007669"/>
    <property type="project" value="InterPro"/>
</dbReference>
<proteinExistence type="inferred from homology"/>
<evidence type="ECO:0000256" key="3">
    <source>
        <dbReference type="ARBA" id="ARBA00022989"/>
    </source>
</evidence>
<dbReference type="InterPro" id="IPR013525">
    <property type="entry name" value="ABC2_TM"/>
</dbReference>
<organism evidence="9 10">
    <name type="scientific">Streptosporangium carneum</name>
    <dbReference type="NCBI Taxonomy" id="47481"/>
    <lineage>
        <taxon>Bacteria</taxon>
        <taxon>Bacillati</taxon>
        <taxon>Actinomycetota</taxon>
        <taxon>Actinomycetes</taxon>
        <taxon>Streptosporangiales</taxon>
        <taxon>Streptosporangiaceae</taxon>
        <taxon>Streptosporangium</taxon>
    </lineage>
</organism>
<feature type="transmembrane region" description="Helical" evidence="6">
    <location>
        <begin position="184"/>
        <end position="203"/>
    </location>
</feature>
<keyword evidence="5" id="KW-0046">Antibiotic resistance</keyword>
<accession>A0A9W6I445</accession>
<feature type="domain" description="ABC transmembrane type-2" evidence="8">
    <location>
        <begin position="41"/>
        <end position="265"/>
    </location>
</feature>
<feature type="transmembrane region" description="Helical" evidence="6">
    <location>
        <begin position="240"/>
        <end position="258"/>
    </location>
</feature>
<evidence type="ECO:0000256" key="2">
    <source>
        <dbReference type="ARBA" id="ARBA00022692"/>
    </source>
</evidence>
<keyword evidence="4 6" id="KW-0472">Membrane</keyword>
<keyword evidence="6" id="KW-1003">Cell membrane</keyword>
<evidence type="ECO:0000256" key="6">
    <source>
        <dbReference type="RuleBase" id="RU361157"/>
    </source>
</evidence>
<comment type="similarity">
    <text evidence="6">Belongs to the ABC-2 integral membrane protein family.</text>
</comment>
<dbReference type="GO" id="GO:0140359">
    <property type="term" value="F:ABC-type transporter activity"/>
    <property type="evidence" value="ECO:0007669"/>
    <property type="project" value="InterPro"/>
</dbReference>
<evidence type="ECO:0000259" key="8">
    <source>
        <dbReference type="PROSITE" id="PS51012"/>
    </source>
</evidence>
<dbReference type="Proteomes" id="UP001143474">
    <property type="component" value="Unassembled WGS sequence"/>
</dbReference>
<gene>
    <name evidence="9" type="ORF">GCM10017600_47350</name>
</gene>
<reference evidence="9" key="1">
    <citation type="journal article" date="2014" name="Int. J. Syst. Evol. Microbiol.">
        <title>Complete genome sequence of Corynebacterium casei LMG S-19264T (=DSM 44701T), isolated from a smear-ripened cheese.</title>
        <authorList>
            <consortium name="US DOE Joint Genome Institute (JGI-PGF)"/>
            <person name="Walter F."/>
            <person name="Albersmeier A."/>
            <person name="Kalinowski J."/>
            <person name="Ruckert C."/>
        </authorList>
    </citation>
    <scope>NUCLEOTIDE SEQUENCE</scope>
    <source>
        <strain evidence="9">VKM Ac-2007</strain>
    </source>
</reference>
<dbReference type="PIRSF" id="PIRSF006648">
    <property type="entry name" value="DrrB"/>
    <property type="match status" value="1"/>
</dbReference>
<dbReference type="PROSITE" id="PS51012">
    <property type="entry name" value="ABC_TM2"/>
    <property type="match status" value="1"/>
</dbReference>
<name>A0A9W6I445_9ACTN</name>
<evidence type="ECO:0000313" key="9">
    <source>
        <dbReference type="EMBL" id="GLK11328.1"/>
    </source>
</evidence>
<evidence type="ECO:0000256" key="1">
    <source>
        <dbReference type="ARBA" id="ARBA00004141"/>
    </source>
</evidence>
<comment type="caution">
    <text evidence="9">The sequence shown here is derived from an EMBL/GenBank/DDBJ whole genome shotgun (WGS) entry which is preliminary data.</text>
</comment>
<keyword evidence="10" id="KW-1185">Reference proteome</keyword>
<dbReference type="PANTHER" id="PTHR43229">
    <property type="entry name" value="NODULATION PROTEIN J"/>
    <property type="match status" value="1"/>
</dbReference>
<keyword evidence="2 6" id="KW-0812">Transmembrane</keyword>
<keyword evidence="6" id="KW-0813">Transport</keyword>
<comment type="subcellular location">
    <subcellularLocation>
        <location evidence="6">Cell membrane</location>
        <topology evidence="6">Multi-pass membrane protein</topology>
    </subcellularLocation>
    <subcellularLocation>
        <location evidence="1">Membrane</location>
        <topology evidence="1">Multi-pass membrane protein</topology>
    </subcellularLocation>
</comment>
<feature type="transmembrane region" description="Helical" evidence="6">
    <location>
        <begin position="119"/>
        <end position="146"/>
    </location>
</feature>
<protein>
    <recommendedName>
        <fullName evidence="6">Transport permease protein</fullName>
    </recommendedName>
</protein>
<evidence type="ECO:0000256" key="5">
    <source>
        <dbReference type="ARBA" id="ARBA00023251"/>
    </source>
</evidence>